<dbReference type="VEuPathDB" id="MicrosporidiaDB:VICG_01093"/>
<dbReference type="HOGENOM" id="CLU_162874_0_0_1"/>
<dbReference type="GO" id="GO:0030681">
    <property type="term" value="C:multimeric ribonuclease P complex"/>
    <property type="evidence" value="ECO:0007669"/>
    <property type="project" value="TreeGrafter"/>
</dbReference>
<dbReference type="RefSeq" id="XP_007604539.1">
    <property type="nucleotide sequence ID" value="XM_007604477.1"/>
</dbReference>
<comment type="function">
    <text evidence="5">Component of ribonuclease P, a protein complex that generates mature tRNA molecules by cleaving their 5'-ends.</text>
</comment>
<dbReference type="InterPro" id="IPR002759">
    <property type="entry name" value="Pop5/Rpp14/Rnp2-like"/>
</dbReference>
<evidence type="ECO:0000256" key="2">
    <source>
        <dbReference type="ARBA" id="ARBA00010800"/>
    </source>
</evidence>
<dbReference type="OMA" id="HENNIFV"/>
<dbReference type="InterPro" id="IPR016819">
    <property type="entry name" value="RNase_P/MRP_POP5"/>
</dbReference>
<evidence type="ECO:0000256" key="4">
    <source>
        <dbReference type="ARBA" id="ARBA00023242"/>
    </source>
</evidence>
<evidence type="ECO:0000256" key="5">
    <source>
        <dbReference type="PIRNR" id="PIRNR023803"/>
    </source>
</evidence>
<proteinExistence type="inferred from homology"/>
<dbReference type="Proteomes" id="UP000011082">
    <property type="component" value="Unassembled WGS sequence"/>
</dbReference>
<dbReference type="PANTHER" id="PTHR15441:SF2">
    <property type="entry name" value="RIBONUCLEASE P_MRP PROTEIN SUBUNIT POP5"/>
    <property type="match status" value="1"/>
</dbReference>
<dbReference type="PIRSF" id="PIRSF023803">
    <property type="entry name" value="Ribonuclease_P_prd"/>
    <property type="match status" value="1"/>
</dbReference>
<keyword evidence="4" id="KW-0539">Nucleus</keyword>
<dbReference type="GO" id="GO:0033204">
    <property type="term" value="F:ribonuclease P RNA binding"/>
    <property type="evidence" value="ECO:0007669"/>
    <property type="project" value="InterPro"/>
</dbReference>
<dbReference type="Pfam" id="PF01900">
    <property type="entry name" value="RNase_P_Rpp14"/>
    <property type="match status" value="1"/>
</dbReference>
<evidence type="ECO:0000313" key="7">
    <source>
        <dbReference type="Proteomes" id="UP000011082"/>
    </source>
</evidence>
<dbReference type="OrthoDB" id="2189070at2759"/>
<comment type="subcellular location">
    <subcellularLocation>
        <location evidence="1">Nucleus</location>
    </subcellularLocation>
</comment>
<dbReference type="GO" id="GO:0001682">
    <property type="term" value="P:tRNA 5'-leader removal"/>
    <property type="evidence" value="ECO:0007669"/>
    <property type="project" value="InterPro"/>
</dbReference>
<dbReference type="InterPro" id="IPR038085">
    <property type="entry name" value="Rnp2-like_sf"/>
</dbReference>
<reference evidence="7" key="1">
    <citation type="submission" date="2011-05" db="EMBL/GenBank/DDBJ databases">
        <title>The genome sequence of Vittaforma corneae strain ATCC 50505.</title>
        <authorList>
            <consortium name="The Broad Institute Genome Sequencing Platform"/>
            <person name="Cuomo C."/>
            <person name="Didier E."/>
            <person name="Bowers L."/>
            <person name="Young S.K."/>
            <person name="Zeng Q."/>
            <person name="Gargeya S."/>
            <person name="Fitzgerald M."/>
            <person name="Haas B."/>
            <person name="Abouelleil A."/>
            <person name="Alvarado L."/>
            <person name="Arachchi H.M."/>
            <person name="Berlin A."/>
            <person name="Chapman S.B."/>
            <person name="Gearin G."/>
            <person name="Goldberg J."/>
            <person name="Griggs A."/>
            <person name="Gujja S."/>
            <person name="Hansen M."/>
            <person name="Heiman D."/>
            <person name="Howarth C."/>
            <person name="Larimer J."/>
            <person name="Lui A."/>
            <person name="MacDonald P.J.P."/>
            <person name="McCowen C."/>
            <person name="Montmayeur A."/>
            <person name="Murphy C."/>
            <person name="Neiman D."/>
            <person name="Pearson M."/>
            <person name="Priest M."/>
            <person name="Roberts A."/>
            <person name="Saif S."/>
            <person name="Shea T."/>
            <person name="Sisk P."/>
            <person name="Stolte C."/>
            <person name="Sykes S."/>
            <person name="Wortman J."/>
            <person name="Nusbaum C."/>
            <person name="Birren B."/>
        </authorList>
    </citation>
    <scope>NUCLEOTIDE SEQUENCE [LARGE SCALE GENOMIC DNA]</scope>
    <source>
        <strain evidence="7">ATCC 50505</strain>
    </source>
</reference>
<dbReference type="GO" id="GO:0000172">
    <property type="term" value="C:ribonuclease MRP complex"/>
    <property type="evidence" value="ECO:0007669"/>
    <property type="project" value="TreeGrafter"/>
</dbReference>
<dbReference type="GO" id="GO:0004526">
    <property type="term" value="F:ribonuclease P activity"/>
    <property type="evidence" value="ECO:0007669"/>
    <property type="project" value="UniProtKB-EC"/>
</dbReference>
<dbReference type="Gene3D" id="3.30.70.3250">
    <property type="entry name" value="Ribonuclease P, Pop5 subunit"/>
    <property type="match status" value="1"/>
</dbReference>
<dbReference type="GeneID" id="19881804"/>
<comment type="similarity">
    <text evidence="2 5">Belongs to the eukaryotic/archaeal RNase P protein component 2 family.</text>
</comment>
<comment type="catalytic activity">
    <reaction evidence="5">
        <text>Endonucleolytic cleavage of RNA, removing 5'-extranucleotides from tRNA precursor.</text>
        <dbReference type="EC" id="3.1.26.5"/>
    </reaction>
</comment>
<dbReference type="EC" id="3.1.26.5" evidence="5"/>
<organism evidence="6 7">
    <name type="scientific">Vittaforma corneae (strain ATCC 50505)</name>
    <name type="common">Microsporidian parasite</name>
    <name type="synonym">Nosema corneum</name>
    <dbReference type="NCBI Taxonomy" id="993615"/>
    <lineage>
        <taxon>Eukaryota</taxon>
        <taxon>Fungi</taxon>
        <taxon>Fungi incertae sedis</taxon>
        <taxon>Microsporidia</taxon>
        <taxon>Nosematidae</taxon>
        <taxon>Vittaforma</taxon>
    </lineage>
</organism>
<sequence length="125" mass="14360">MAGFKHRYIVVKIDYRHTNRRESTHLDAALAQGIKNLLYNSIKTNFGEYVLGMIDCFEVVERYDCLGIVIIRCNLSIHKYVCYTICSMGKVSEAEVRFSILAVSGILRKAKKRLLEIENRLSANK</sequence>
<dbReference type="SUPFAM" id="SSF160350">
    <property type="entry name" value="Rnp2-like"/>
    <property type="match status" value="1"/>
</dbReference>
<accession>L2GMP3</accession>
<dbReference type="GO" id="GO:0005730">
    <property type="term" value="C:nucleolus"/>
    <property type="evidence" value="ECO:0007669"/>
    <property type="project" value="TreeGrafter"/>
</dbReference>
<dbReference type="AlphaFoldDB" id="L2GMP3"/>
<dbReference type="PANTHER" id="PTHR15441">
    <property type="entry name" value="RIBONUCLEASE P PROTEIN SUBUNIT P14"/>
    <property type="match status" value="1"/>
</dbReference>
<dbReference type="InParanoid" id="L2GMP3"/>
<evidence type="ECO:0000256" key="1">
    <source>
        <dbReference type="ARBA" id="ARBA00004123"/>
    </source>
</evidence>
<name>L2GMP3_VITCO</name>
<evidence type="ECO:0000256" key="3">
    <source>
        <dbReference type="ARBA" id="ARBA00022694"/>
    </source>
</evidence>
<keyword evidence="3 5" id="KW-0819">tRNA processing</keyword>
<gene>
    <name evidence="6" type="ORF">VICG_01093</name>
</gene>
<protein>
    <recommendedName>
        <fullName evidence="5">Ribonuclease P/MRP protein subunit POP5</fullName>
        <ecNumber evidence="5">3.1.26.5</ecNumber>
    </recommendedName>
</protein>
<dbReference type="EMBL" id="JH370137">
    <property type="protein sequence ID" value="ELA41909.1"/>
    <property type="molecule type" value="Genomic_DNA"/>
</dbReference>
<keyword evidence="7" id="KW-1185">Reference proteome</keyword>
<evidence type="ECO:0000313" key="6">
    <source>
        <dbReference type="EMBL" id="ELA41909.1"/>
    </source>
</evidence>